<dbReference type="GO" id="GO:0006508">
    <property type="term" value="P:proteolysis"/>
    <property type="evidence" value="ECO:0007669"/>
    <property type="project" value="TreeGrafter"/>
</dbReference>
<keyword evidence="2" id="KW-0964">Secreted</keyword>
<dbReference type="AlphaFoldDB" id="A0AAN9Z3B5"/>
<dbReference type="GO" id="GO:0005576">
    <property type="term" value="C:extracellular region"/>
    <property type="evidence" value="ECO:0007669"/>
    <property type="project" value="UniProtKB-SubCell"/>
</dbReference>
<proteinExistence type="predicted"/>
<dbReference type="EMBL" id="JAZDUA010000380">
    <property type="protein sequence ID" value="KAK7793464.1"/>
    <property type="molecule type" value="Genomic_DNA"/>
</dbReference>
<evidence type="ECO:0000256" key="1">
    <source>
        <dbReference type="ARBA" id="ARBA00004613"/>
    </source>
</evidence>
<dbReference type="GO" id="GO:0030198">
    <property type="term" value="P:extracellular matrix organization"/>
    <property type="evidence" value="ECO:0007669"/>
    <property type="project" value="TreeGrafter"/>
</dbReference>
<feature type="domain" description="ADAMTS/ADAMTS-like Spacer 1" evidence="4">
    <location>
        <begin position="36"/>
        <end position="148"/>
    </location>
</feature>
<sequence>MRGPAQAVGCDGVVGSARRPDACGVCGGDNSTCRLVSGLFTRPSLPRVGYHLIATLPRGACNVSVTELKHSRNFLALRRQDGSYVINGNWGISWSGEYEAAGTRVTYRRQDAGLLETVTAPGPLTEPLDIMVLYQQPNPGIKYEYTLPMKPERRCRRRGGGRGGGATARPRPRGAPAARAPPAPAAARAPAGPAAGNRAL</sequence>
<keyword evidence="6" id="KW-1185">Reference proteome</keyword>
<reference evidence="5 6" key="1">
    <citation type="submission" date="2024-03" db="EMBL/GenBank/DDBJ databases">
        <title>The genome assembly and annotation of the cricket Gryllus longicercus Weissman &amp; Gray.</title>
        <authorList>
            <person name="Szrajer S."/>
            <person name="Gray D."/>
            <person name="Ylla G."/>
        </authorList>
    </citation>
    <scope>NUCLEOTIDE SEQUENCE [LARGE SCALE GENOMIC DNA]</scope>
    <source>
        <strain evidence="5">DAG 2021-001</strain>
        <tissue evidence="5">Whole body minus gut</tissue>
    </source>
</reference>
<comment type="subcellular location">
    <subcellularLocation>
        <location evidence="1">Secreted</location>
    </subcellularLocation>
</comment>
<accession>A0AAN9Z3B5</accession>
<dbReference type="PANTHER" id="PTHR13723:SF305">
    <property type="entry name" value="PROTEIN MADD-4"/>
    <property type="match status" value="1"/>
</dbReference>
<dbReference type="Gene3D" id="2.60.120.830">
    <property type="match status" value="1"/>
</dbReference>
<name>A0AAN9Z3B5_9ORTH</name>
<dbReference type="GO" id="GO:0004222">
    <property type="term" value="F:metalloendopeptidase activity"/>
    <property type="evidence" value="ECO:0007669"/>
    <property type="project" value="TreeGrafter"/>
</dbReference>
<dbReference type="GO" id="GO:0031012">
    <property type="term" value="C:extracellular matrix"/>
    <property type="evidence" value="ECO:0007669"/>
    <property type="project" value="TreeGrafter"/>
</dbReference>
<evidence type="ECO:0000313" key="6">
    <source>
        <dbReference type="Proteomes" id="UP001378592"/>
    </source>
</evidence>
<dbReference type="FunFam" id="2.60.120.830:FF:000001">
    <property type="entry name" value="A disintegrin and metalloproteinase with thrombospondin motifs 1"/>
    <property type="match status" value="1"/>
</dbReference>
<dbReference type="PANTHER" id="PTHR13723">
    <property type="entry name" value="ADAMTS A DISINTEGRIN AND METALLOPROTEASE WITH THROMBOSPONDIN MOTIFS PROTEASE"/>
    <property type="match status" value="1"/>
</dbReference>
<dbReference type="Pfam" id="PF05986">
    <property type="entry name" value="ADAMTS_spacer1"/>
    <property type="match status" value="1"/>
</dbReference>
<dbReference type="Proteomes" id="UP001378592">
    <property type="component" value="Unassembled WGS sequence"/>
</dbReference>
<dbReference type="InterPro" id="IPR050439">
    <property type="entry name" value="ADAMTS_ADAMTS-like"/>
</dbReference>
<feature type="compositionally biased region" description="Low complexity" evidence="3">
    <location>
        <begin position="185"/>
        <end position="200"/>
    </location>
</feature>
<evidence type="ECO:0000259" key="4">
    <source>
        <dbReference type="Pfam" id="PF05986"/>
    </source>
</evidence>
<evidence type="ECO:0000256" key="3">
    <source>
        <dbReference type="SAM" id="MobiDB-lite"/>
    </source>
</evidence>
<evidence type="ECO:0000256" key="2">
    <source>
        <dbReference type="ARBA" id="ARBA00022525"/>
    </source>
</evidence>
<gene>
    <name evidence="5" type="ORF">R5R35_011647</name>
</gene>
<comment type="caution">
    <text evidence="5">The sequence shown here is derived from an EMBL/GenBank/DDBJ whole genome shotgun (WGS) entry which is preliminary data.</text>
</comment>
<organism evidence="5 6">
    <name type="scientific">Gryllus longicercus</name>
    <dbReference type="NCBI Taxonomy" id="2509291"/>
    <lineage>
        <taxon>Eukaryota</taxon>
        <taxon>Metazoa</taxon>
        <taxon>Ecdysozoa</taxon>
        <taxon>Arthropoda</taxon>
        <taxon>Hexapoda</taxon>
        <taxon>Insecta</taxon>
        <taxon>Pterygota</taxon>
        <taxon>Neoptera</taxon>
        <taxon>Polyneoptera</taxon>
        <taxon>Orthoptera</taxon>
        <taxon>Ensifera</taxon>
        <taxon>Gryllidea</taxon>
        <taxon>Grylloidea</taxon>
        <taxon>Gryllidae</taxon>
        <taxon>Gryllinae</taxon>
        <taxon>Gryllus</taxon>
    </lineage>
</organism>
<feature type="region of interest" description="Disordered" evidence="3">
    <location>
        <begin position="151"/>
        <end position="200"/>
    </location>
</feature>
<protein>
    <recommendedName>
        <fullName evidence="4">ADAMTS/ADAMTS-like Spacer 1 domain-containing protein</fullName>
    </recommendedName>
</protein>
<evidence type="ECO:0000313" key="5">
    <source>
        <dbReference type="EMBL" id="KAK7793464.1"/>
    </source>
</evidence>
<dbReference type="InterPro" id="IPR010294">
    <property type="entry name" value="ADAMTS_spacer1"/>
</dbReference>